<accession>A0A3A1N918</accession>
<reference evidence="2 3" key="1">
    <citation type="submission" date="2018-08" db="EMBL/GenBank/DDBJ databases">
        <title>Proposal of Muricauda 72 sp.nov. and Muricauda NH166 sp.nov., isolated from seawater.</title>
        <authorList>
            <person name="Cheng H."/>
            <person name="Wu Y.-H."/>
            <person name="Guo L.-L."/>
            <person name="Xu X.-W."/>
        </authorList>
    </citation>
    <scope>NUCLEOTIDE SEQUENCE [LARGE SCALE GENOMIC DNA]</scope>
    <source>
        <strain evidence="2 3">KCTC 22173</strain>
    </source>
</reference>
<dbReference type="GO" id="GO:0016491">
    <property type="term" value="F:oxidoreductase activity"/>
    <property type="evidence" value="ECO:0007669"/>
    <property type="project" value="InterPro"/>
</dbReference>
<dbReference type="EMBL" id="QXFH01000077">
    <property type="protein sequence ID" value="RIV30422.1"/>
    <property type="molecule type" value="Genomic_DNA"/>
</dbReference>
<dbReference type="RefSeq" id="WP_119609049.1">
    <property type="nucleotide sequence ID" value="NZ_QXFH01000077.1"/>
</dbReference>
<evidence type="ECO:0000313" key="2">
    <source>
        <dbReference type="EMBL" id="RIV30422.1"/>
    </source>
</evidence>
<comment type="caution">
    <text evidence="2">The sequence shown here is derived from an EMBL/GenBank/DDBJ whole genome shotgun (WGS) entry which is preliminary data.</text>
</comment>
<dbReference type="AlphaFoldDB" id="A0A3A1N918"/>
<dbReference type="SUPFAM" id="SSF52218">
    <property type="entry name" value="Flavoproteins"/>
    <property type="match status" value="1"/>
</dbReference>
<protein>
    <submittedName>
        <fullName evidence="2">NAD(P)H-dependent oxidoreductase</fullName>
    </submittedName>
</protein>
<dbReference type="InterPro" id="IPR029039">
    <property type="entry name" value="Flavoprotein-like_sf"/>
</dbReference>
<evidence type="ECO:0000259" key="1">
    <source>
        <dbReference type="Pfam" id="PF03358"/>
    </source>
</evidence>
<dbReference type="PANTHER" id="PTHR30543:SF21">
    <property type="entry name" value="NAD(P)H-DEPENDENT FMN REDUCTASE LOT6"/>
    <property type="match status" value="1"/>
</dbReference>
<name>A0A3A1N918_9FLAO</name>
<dbReference type="PANTHER" id="PTHR30543">
    <property type="entry name" value="CHROMATE REDUCTASE"/>
    <property type="match status" value="1"/>
</dbReference>
<dbReference type="OrthoDB" id="5767802at2"/>
<dbReference type="Gene3D" id="3.40.50.360">
    <property type="match status" value="1"/>
</dbReference>
<sequence>MKKIIAFTGSNSPNSINQILIDYIVKEFSNNGIEYLDLKKYSLPIYSPSTEQKGIPAPTKELFQTFTSADGFILASPEHNGLPSAFLKNHIDWLSRIDQRFFGDKPVLLLSTSPGKTGGSSHLEIMAKLVQRWGGELVGQFSLGDFYQNFDTRTNTPNKSKDEQSLKQLVKSLLNYKEQPIESYRTQREIEVFINKTVNQYKNKGFL</sequence>
<keyword evidence="3" id="KW-1185">Reference proteome</keyword>
<dbReference type="InterPro" id="IPR005025">
    <property type="entry name" value="FMN_Rdtase-like_dom"/>
</dbReference>
<dbReference type="InterPro" id="IPR050712">
    <property type="entry name" value="NAD(P)H-dep_reductase"/>
</dbReference>
<evidence type="ECO:0000313" key="3">
    <source>
        <dbReference type="Proteomes" id="UP000266067"/>
    </source>
</evidence>
<proteinExistence type="predicted"/>
<dbReference type="Proteomes" id="UP000266067">
    <property type="component" value="Unassembled WGS sequence"/>
</dbReference>
<dbReference type="GO" id="GO:0005829">
    <property type="term" value="C:cytosol"/>
    <property type="evidence" value="ECO:0007669"/>
    <property type="project" value="TreeGrafter"/>
</dbReference>
<organism evidence="2 3">
    <name type="scientific">Flagellimonas lutimaris</name>
    <dbReference type="NCBI Taxonomy" id="475082"/>
    <lineage>
        <taxon>Bacteria</taxon>
        <taxon>Pseudomonadati</taxon>
        <taxon>Bacteroidota</taxon>
        <taxon>Flavobacteriia</taxon>
        <taxon>Flavobacteriales</taxon>
        <taxon>Flavobacteriaceae</taxon>
        <taxon>Flagellimonas</taxon>
    </lineage>
</organism>
<gene>
    <name evidence="2" type="ORF">D2V08_15085</name>
</gene>
<feature type="domain" description="NADPH-dependent FMN reductase-like" evidence="1">
    <location>
        <begin position="3"/>
        <end position="126"/>
    </location>
</feature>
<dbReference type="GO" id="GO:0010181">
    <property type="term" value="F:FMN binding"/>
    <property type="evidence" value="ECO:0007669"/>
    <property type="project" value="TreeGrafter"/>
</dbReference>
<dbReference type="Pfam" id="PF03358">
    <property type="entry name" value="FMN_red"/>
    <property type="match status" value="1"/>
</dbReference>